<dbReference type="Proteomes" id="UP001153069">
    <property type="component" value="Unassembled WGS sequence"/>
</dbReference>
<dbReference type="PANTHER" id="PTHR12913">
    <property type="entry name" value="UNR PROTEIN N-RAS UPSTREAM GENE PROTEIN"/>
    <property type="match status" value="1"/>
</dbReference>
<gene>
    <name evidence="6" type="ORF">SEMRO_2151_G316710.1</name>
</gene>
<feature type="compositionally biased region" description="Low complexity" evidence="5">
    <location>
        <begin position="616"/>
        <end position="626"/>
    </location>
</feature>
<dbReference type="Gene3D" id="2.40.50.140">
    <property type="entry name" value="Nucleic acid-binding proteins"/>
    <property type="match status" value="3"/>
</dbReference>
<dbReference type="AlphaFoldDB" id="A0A9N8EVW9"/>
<comment type="subcellular location">
    <subcellularLocation>
        <location evidence="1">Cytoplasm</location>
    </subcellularLocation>
</comment>
<keyword evidence="7" id="KW-1185">Reference proteome</keyword>
<feature type="region of interest" description="Disordered" evidence="5">
    <location>
        <begin position="113"/>
        <end position="133"/>
    </location>
</feature>
<feature type="region of interest" description="Disordered" evidence="5">
    <location>
        <begin position="874"/>
        <end position="917"/>
    </location>
</feature>
<dbReference type="EMBL" id="CAICTM010002149">
    <property type="protein sequence ID" value="CAB9528122.1"/>
    <property type="molecule type" value="Genomic_DNA"/>
</dbReference>
<feature type="compositionally biased region" description="Polar residues" evidence="5">
    <location>
        <begin position="877"/>
        <end position="897"/>
    </location>
</feature>
<feature type="compositionally biased region" description="Basic and acidic residues" evidence="5">
    <location>
        <begin position="631"/>
        <end position="661"/>
    </location>
</feature>
<feature type="compositionally biased region" description="Acidic residues" evidence="5">
    <location>
        <begin position="121"/>
        <end position="133"/>
    </location>
</feature>
<reference evidence="6" key="1">
    <citation type="submission" date="2020-06" db="EMBL/GenBank/DDBJ databases">
        <authorList>
            <consortium name="Plant Systems Biology data submission"/>
        </authorList>
    </citation>
    <scope>NUCLEOTIDE SEQUENCE</scope>
    <source>
        <strain evidence="6">D6</strain>
    </source>
</reference>
<accession>A0A9N8EVW9</accession>
<protein>
    <submittedName>
        <fullName evidence="6">Cold shock domain containing E1, RNA-binding</fullName>
    </submittedName>
</protein>
<evidence type="ECO:0000313" key="7">
    <source>
        <dbReference type="Proteomes" id="UP001153069"/>
    </source>
</evidence>
<feature type="compositionally biased region" description="Basic residues" evidence="5">
    <location>
        <begin position="669"/>
        <end position="690"/>
    </location>
</feature>
<evidence type="ECO:0000256" key="5">
    <source>
        <dbReference type="SAM" id="MobiDB-lite"/>
    </source>
</evidence>
<dbReference type="SUPFAM" id="SSF50249">
    <property type="entry name" value="Nucleic acid-binding proteins"/>
    <property type="match status" value="1"/>
</dbReference>
<feature type="compositionally biased region" description="Basic and acidic residues" evidence="5">
    <location>
        <begin position="908"/>
        <end position="917"/>
    </location>
</feature>
<dbReference type="PANTHER" id="PTHR12913:SF1">
    <property type="entry name" value="COLD SHOCK DOMAIN-CONTAINING PROTEIN E1"/>
    <property type="match status" value="1"/>
</dbReference>
<keyword evidence="3" id="KW-0677">Repeat</keyword>
<keyword evidence="4" id="KW-0694">RNA-binding</keyword>
<evidence type="ECO:0000256" key="4">
    <source>
        <dbReference type="ARBA" id="ARBA00022884"/>
    </source>
</evidence>
<evidence type="ECO:0000256" key="2">
    <source>
        <dbReference type="ARBA" id="ARBA00022490"/>
    </source>
</evidence>
<keyword evidence="2" id="KW-0963">Cytoplasm</keyword>
<feature type="compositionally biased region" description="Basic and acidic residues" evidence="5">
    <location>
        <begin position="337"/>
        <end position="346"/>
    </location>
</feature>
<feature type="region of interest" description="Disordered" evidence="5">
    <location>
        <begin position="317"/>
        <end position="365"/>
    </location>
</feature>
<dbReference type="InterPro" id="IPR012340">
    <property type="entry name" value="NA-bd_OB-fold"/>
</dbReference>
<organism evidence="6 7">
    <name type="scientific">Seminavis robusta</name>
    <dbReference type="NCBI Taxonomy" id="568900"/>
    <lineage>
        <taxon>Eukaryota</taxon>
        <taxon>Sar</taxon>
        <taxon>Stramenopiles</taxon>
        <taxon>Ochrophyta</taxon>
        <taxon>Bacillariophyta</taxon>
        <taxon>Bacillariophyceae</taxon>
        <taxon>Bacillariophycidae</taxon>
        <taxon>Naviculales</taxon>
        <taxon>Naviculaceae</taxon>
        <taxon>Seminavis</taxon>
    </lineage>
</organism>
<evidence type="ECO:0000313" key="6">
    <source>
        <dbReference type="EMBL" id="CAB9528122.1"/>
    </source>
</evidence>
<evidence type="ECO:0000256" key="3">
    <source>
        <dbReference type="ARBA" id="ARBA00022737"/>
    </source>
</evidence>
<feature type="region of interest" description="Disordered" evidence="5">
    <location>
        <begin position="1"/>
        <end position="26"/>
    </location>
</feature>
<feature type="region of interest" description="Disordered" evidence="5">
    <location>
        <begin position="609"/>
        <end position="691"/>
    </location>
</feature>
<name>A0A9N8EVW9_9STRA</name>
<sequence>MTAGPKIRFTSNDYNPEPDDTRRNSLSSNTARLYRGDLVEFTLVMEKRTRQKFARNIVLLQSDRERARLAKEEQMLANATLERGVVVSLKQDFGFLRSNARREEVYFHYSQVQLPEKKEGDDEENNKDGEEEDYELKVGQDLEFLVVREEVEERNNSNSNHGGGGGFRKVKTSARKVKFLPKGTVEFEKVIAEGVTGVVAIVPRADAGRDQRSSRDRDPQSFGTIRLPNPLSIEDVVSKDNKEQVEVKKVLLNVADAPGGLFSCARGSSMGLWIRVGDTLLFDIIYDFVDKAYLAKPTKHLVPAGSELASKVAAETAVEQPVDGKENANNGAPAKEGSIKEDKDAPDSNGNNQKGKFKKQSSGGPAGAAVRLVRLCLAGRAEGIVHTTKEAYGFVHFAERPVDVHFKLFEVLPDVLQEDLRRNMGLTMTLNTKAEMMGHHTLSVGTEVQFDLSLQGTVMTQNQHHNRGNKRGGNNSNQHERENLKAQRILILPRGTIMQNHTIGLGIKGTITKEDPNQPYAGTLDLAEEYQQMSIEQRHPLVSTMINEFMEDKETDSLIFHDTQSLREEDVIAELIECKGLGTKLELSYIPQAAETQGRLCIRKVDKSAKAEMDKSATSTGGASATNADENESKNDDEARQETKKEETKEAAGQETKEEASPKGQNRSRSPKGGRSKSPKGRASKKKKALQQKLVPIKTIRYDKSSLQQNAKTDVPPGAGDVIVCDLHQNRRTGKTHIENLSVVERKVVDAAEAATIEGSNGIGVVKEVVLASKFGFISVSDETATKRELLFFHFANVIEGNRPNQLHINHGRNKKGGSGSADAIIHKGDEVEFKIGTENGKRVAVEIKVVSAGAIPNKVDKNACRGYIMVEPTDTKVGSTPKPSRSFTRSQDTGTPQPKGGRWDNTTSKEEDHLEKLGNKGEGVILLLEDASDMFAAVVEKFVGGEKKEENQDKKPSSVEGLGKCHLNYQNGALALHGAGAPTTMDGSTHPRRGDLVSFVKSKNSASGARDIRVVTRAAATLVRGKLEGIDHLKQTARVVVTGDNAKEYEVQLREVVSCDPKQLKNGVDVEGILHGDAIHGLCRTTDLRLESKLGTGKKERPKLNLTVKKDRGGKIMAQSMMAKGPDGTNGFLSGWTKRVSQYAS</sequence>
<dbReference type="OrthoDB" id="44534at2759"/>
<comment type="caution">
    <text evidence="6">The sequence shown here is derived from an EMBL/GenBank/DDBJ whole genome shotgun (WGS) entry which is preliminary data.</text>
</comment>
<proteinExistence type="predicted"/>
<dbReference type="GO" id="GO:0005737">
    <property type="term" value="C:cytoplasm"/>
    <property type="evidence" value="ECO:0007669"/>
    <property type="project" value="UniProtKB-SubCell"/>
</dbReference>
<dbReference type="GO" id="GO:0003723">
    <property type="term" value="F:RNA binding"/>
    <property type="evidence" value="ECO:0007669"/>
    <property type="project" value="UniProtKB-KW"/>
</dbReference>
<evidence type="ECO:0000256" key="1">
    <source>
        <dbReference type="ARBA" id="ARBA00004496"/>
    </source>
</evidence>